<evidence type="ECO:0000313" key="1">
    <source>
        <dbReference type="EMBL" id="CAH1798917.1"/>
    </source>
</evidence>
<dbReference type="GO" id="GO:0005509">
    <property type="term" value="F:calcium ion binding"/>
    <property type="evidence" value="ECO:0007669"/>
    <property type="project" value="InterPro"/>
</dbReference>
<dbReference type="Proteomes" id="UP000749559">
    <property type="component" value="Unassembled WGS sequence"/>
</dbReference>
<dbReference type="SMART" id="SM00054">
    <property type="entry name" value="EFh"/>
    <property type="match status" value="3"/>
</dbReference>
<dbReference type="Pfam" id="PF13499">
    <property type="entry name" value="EF-hand_7"/>
    <property type="match status" value="1"/>
</dbReference>
<comment type="caution">
    <text evidence="1">The sequence shown here is derived from an EMBL/GenBank/DDBJ whole genome shotgun (WGS) entry which is preliminary data.</text>
</comment>
<dbReference type="OrthoDB" id="6242242at2759"/>
<accession>A0A8J1XJW9</accession>
<dbReference type="AlphaFoldDB" id="A0A8J1XJW9"/>
<dbReference type="Gene3D" id="1.10.238.10">
    <property type="entry name" value="EF-hand"/>
    <property type="match status" value="1"/>
</dbReference>
<dbReference type="InterPro" id="IPR011992">
    <property type="entry name" value="EF-hand-dom_pair"/>
</dbReference>
<evidence type="ECO:0000313" key="2">
    <source>
        <dbReference type="Proteomes" id="UP000749559"/>
    </source>
</evidence>
<dbReference type="InterPro" id="IPR018247">
    <property type="entry name" value="EF_Hand_1_Ca_BS"/>
</dbReference>
<dbReference type="InterPro" id="IPR002048">
    <property type="entry name" value="EF_hand_dom"/>
</dbReference>
<sequence>MSTLWRQKMKTFFKYHDFDKDGFLQRADFEGIVSRLVKFYLRNPRGRNHEKAYVDVEMRRKLRQIFVEFLWGDLVAGGGNVGATRKVTLEELIENLSALIEDKEGLDLFKSSSREAAYHFFEVVDTNCDNLISPDEFRNFTDVFARVFGRTNDEKHAQRAFTNIDTNKDGFISKTEFVAAYEDFWVGVTEGVGTYILGDLI</sequence>
<organism evidence="1 2">
    <name type="scientific">Owenia fusiformis</name>
    <name type="common">Polychaete worm</name>
    <dbReference type="NCBI Taxonomy" id="6347"/>
    <lineage>
        <taxon>Eukaryota</taxon>
        <taxon>Metazoa</taxon>
        <taxon>Spiralia</taxon>
        <taxon>Lophotrochozoa</taxon>
        <taxon>Annelida</taxon>
        <taxon>Polychaeta</taxon>
        <taxon>Sedentaria</taxon>
        <taxon>Canalipalpata</taxon>
        <taxon>Sabellida</taxon>
        <taxon>Oweniida</taxon>
        <taxon>Oweniidae</taxon>
        <taxon>Owenia</taxon>
    </lineage>
</organism>
<dbReference type="CDD" id="cd00051">
    <property type="entry name" value="EFh"/>
    <property type="match status" value="1"/>
</dbReference>
<dbReference type="PROSITE" id="PS50222">
    <property type="entry name" value="EF_HAND_2"/>
    <property type="match status" value="3"/>
</dbReference>
<keyword evidence="2" id="KW-1185">Reference proteome</keyword>
<proteinExistence type="predicted"/>
<name>A0A8J1XJW9_OWEFU</name>
<reference evidence="1" key="1">
    <citation type="submission" date="2022-03" db="EMBL/GenBank/DDBJ databases">
        <authorList>
            <person name="Martin C."/>
        </authorList>
    </citation>
    <scope>NUCLEOTIDE SEQUENCE</scope>
</reference>
<dbReference type="PROSITE" id="PS00018">
    <property type="entry name" value="EF_HAND_1"/>
    <property type="match status" value="3"/>
</dbReference>
<dbReference type="SUPFAM" id="SSF47473">
    <property type="entry name" value="EF-hand"/>
    <property type="match status" value="1"/>
</dbReference>
<protein>
    <submittedName>
        <fullName evidence="1">Uncharacterized protein</fullName>
    </submittedName>
</protein>
<gene>
    <name evidence="1" type="ORF">OFUS_LOCUS22990</name>
</gene>
<dbReference type="EMBL" id="CAIIXF020000011">
    <property type="protein sequence ID" value="CAH1798917.1"/>
    <property type="molecule type" value="Genomic_DNA"/>
</dbReference>